<feature type="transmembrane region" description="Helical" evidence="7">
    <location>
        <begin position="666"/>
        <end position="686"/>
    </location>
</feature>
<evidence type="ECO:0000256" key="4">
    <source>
        <dbReference type="ARBA" id="ARBA00022989"/>
    </source>
</evidence>
<feature type="domain" description="SSD" evidence="8">
    <location>
        <begin position="232"/>
        <end position="365"/>
    </location>
</feature>
<proteinExistence type="predicted"/>
<dbReference type="Pfam" id="PF03176">
    <property type="entry name" value="MMPL"/>
    <property type="match status" value="2"/>
</dbReference>
<feature type="region of interest" description="Disordered" evidence="6">
    <location>
        <begin position="750"/>
        <end position="771"/>
    </location>
</feature>
<feature type="transmembrane region" description="Helical" evidence="7">
    <location>
        <begin position="624"/>
        <end position="645"/>
    </location>
</feature>
<evidence type="ECO:0000256" key="2">
    <source>
        <dbReference type="ARBA" id="ARBA00022475"/>
    </source>
</evidence>
<dbReference type="PANTHER" id="PTHR33406:SF13">
    <property type="entry name" value="MEMBRANE PROTEIN YDFJ"/>
    <property type="match status" value="1"/>
</dbReference>
<dbReference type="InterPro" id="IPR000731">
    <property type="entry name" value="SSD"/>
</dbReference>
<feature type="transmembrane region" description="Helical" evidence="7">
    <location>
        <begin position="44"/>
        <end position="64"/>
    </location>
</feature>
<evidence type="ECO:0000256" key="7">
    <source>
        <dbReference type="SAM" id="Phobius"/>
    </source>
</evidence>
<comment type="caution">
    <text evidence="9">The sequence shown here is derived from an EMBL/GenBank/DDBJ whole genome shotgun (WGS) entry which is preliminary data.</text>
</comment>
<feature type="transmembrane region" description="Helical" evidence="7">
    <location>
        <begin position="216"/>
        <end position="249"/>
    </location>
</feature>
<dbReference type="SUPFAM" id="SSF82866">
    <property type="entry name" value="Multidrug efflux transporter AcrB transmembrane domain"/>
    <property type="match status" value="2"/>
</dbReference>
<keyword evidence="5 7" id="KW-0472">Membrane</keyword>
<reference evidence="9 10" key="1">
    <citation type="submission" date="2019-02" db="EMBL/GenBank/DDBJ databases">
        <authorList>
            <consortium name="Pathogen Informatics"/>
        </authorList>
    </citation>
    <scope>NUCLEOTIDE SEQUENCE [LARGE SCALE GENOMIC DNA]</scope>
    <source>
        <strain evidence="9 10">3012STDY6756503</strain>
    </source>
</reference>
<keyword evidence="3 7" id="KW-0812">Transmembrane</keyword>
<name>A0ABD7V542_9ACTN</name>
<protein>
    <submittedName>
        <fullName evidence="9">Membrane protein ydgH</fullName>
    </submittedName>
</protein>
<evidence type="ECO:0000313" key="9">
    <source>
        <dbReference type="EMBL" id="VFA89376.1"/>
    </source>
</evidence>
<dbReference type="PROSITE" id="PS50156">
    <property type="entry name" value="SSD"/>
    <property type="match status" value="1"/>
</dbReference>
<dbReference type="InterPro" id="IPR050545">
    <property type="entry name" value="Mycobact_MmpL"/>
</dbReference>
<keyword evidence="4 7" id="KW-1133">Transmembrane helix</keyword>
<feature type="transmembrane region" description="Helical" evidence="7">
    <location>
        <begin position="698"/>
        <end position="722"/>
    </location>
</feature>
<dbReference type="PANTHER" id="PTHR33406">
    <property type="entry name" value="MEMBRANE PROTEIN MJ1562-RELATED"/>
    <property type="match status" value="1"/>
</dbReference>
<evidence type="ECO:0000313" key="10">
    <source>
        <dbReference type="Proteomes" id="UP000360750"/>
    </source>
</evidence>
<accession>A0ABD7V542</accession>
<feature type="transmembrane region" description="Helical" evidence="7">
    <location>
        <begin position="583"/>
        <end position="604"/>
    </location>
</feature>
<dbReference type="GO" id="GO:0005886">
    <property type="term" value="C:plasma membrane"/>
    <property type="evidence" value="ECO:0007669"/>
    <property type="project" value="UniProtKB-SubCell"/>
</dbReference>
<feature type="transmembrane region" description="Helical" evidence="7">
    <location>
        <begin position="308"/>
        <end position="337"/>
    </location>
</feature>
<evidence type="ECO:0000259" key="8">
    <source>
        <dbReference type="PROSITE" id="PS50156"/>
    </source>
</evidence>
<evidence type="ECO:0000256" key="6">
    <source>
        <dbReference type="SAM" id="MobiDB-lite"/>
    </source>
</evidence>
<keyword evidence="2" id="KW-1003">Cell membrane</keyword>
<dbReference type="Proteomes" id="UP000360750">
    <property type="component" value="Unassembled WGS sequence"/>
</dbReference>
<comment type="subcellular location">
    <subcellularLocation>
        <location evidence="1">Cell membrane</location>
        <topology evidence="1">Multi-pass membrane protein</topology>
    </subcellularLocation>
</comment>
<dbReference type="Gene3D" id="1.20.1640.10">
    <property type="entry name" value="Multidrug efflux transporter AcrB transmembrane domain"/>
    <property type="match status" value="2"/>
</dbReference>
<feature type="transmembrane region" description="Helical" evidence="7">
    <location>
        <begin position="269"/>
        <end position="287"/>
    </location>
</feature>
<dbReference type="EMBL" id="CAACYD010000007">
    <property type="protein sequence ID" value="VFA89376.1"/>
    <property type="molecule type" value="Genomic_DNA"/>
</dbReference>
<dbReference type="InterPro" id="IPR004869">
    <property type="entry name" value="MMPL_dom"/>
</dbReference>
<dbReference type="AlphaFoldDB" id="A0ABD7V542"/>
<gene>
    <name evidence="9" type="primary">ydgH_4</name>
    <name evidence="9" type="ORF">NCTC8139_02939</name>
</gene>
<feature type="transmembrane region" description="Helical" evidence="7">
    <location>
        <begin position="557"/>
        <end position="576"/>
    </location>
</feature>
<evidence type="ECO:0000256" key="3">
    <source>
        <dbReference type="ARBA" id="ARBA00022692"/>
    </source>
</evidence>
<evidence type="ECO:0000256" key="1">
    <source>
        <dbReference type="ARBA" id="ARBA00004651"/>
    </source>
</evidence>
<feature type="transmembrane region" description="Helical" evidence="7">
    <location>
        <begin position="343"/>
        <end position="366"/>
    </location>
</feature>
<evidence type="ECO:0000256" key="5">
    <source>
        <dbReference type="ARBA" id="ARBA00023136"/>
    </source>
</evidence>
<sequence length="771" mass="81499">MATDAMCPNGGPAPARYLEKPKGFPHTMASLLFSLGRFSFRHKWVVIATWLIAMIAVVSAVGALQPKFAQDFSLPGTDSGTATDQVQEYFPQVMKEQELASTSILVAADDGLRNHTEQIDKLAEDLRGLPDVIAPQTVVNPVAAAAVDPAIAPQVLGDEGRVGLIQVRQDIKVADLTKENKDQLVKILDENRGNGLQVEATGSLMQVMDAGGSAELIGFAIAFVVMIVAFGALIAAFIPLVTAIVGVAITIMLLTLSAEMLSINQSATAIVTMLGIAVSIDYALFIVSRYRTELARGGEAADAAGRAVGTAGSAVVFAGLTVIIAVVALVVIGIPIITQMGAGAAVAVLIAVLAALTLIPALLGAFGRFAFRPRIPWIKHAEQSEDGETLGTRLGRTVVKAPIPFIVVGLVVLVAAAIPATKMELGLSLATQDEAAAQQLLSKGFGEGINGPLLVVVHDDDAPIAPIANETVKHIATLPDVVNPEALTWIGNEGGQNGDTALITVTPQSAPSSETTHQLMEKIRDYSPTVKEQGAELHVGGQTAIMSDLSQKLDDALIPYLIVVVGLAFLIMIGVFRSLWVPLIATVGFIFSVLATFGITVAIFQEGWLGLITHTQPIISFLPIFLIGVVFGLAMDYQVFLVTRMREEYIHGMTAKEAIVAGYRHGARVVTSAAIIMISVFAAFMLSPETTAKMMGFALASAVLFDAFVIRMLVVPAVIALLGDRAWGLPRWLDKLVINFDIEGESVRHRGLAEPGTGEPDADEKATVPAR</sequence>
<organism evidence="9 10">
    <name type="scientific">Gordonia paraffinivorans</name>
    <dbReference type="NCBI Taxonomy" id="175628"/>
    <lineage>
        <taxon>Bacteria</taxon>
        <taxon>Bacillati</taxon>
        <taxon>Actinomycetota</taxon>
        <taxon>Actinomycetes</taxon>
        <taxon>Mycobacteriales</taxon>
        <taxon>Gordoniaceae</taxon>
        <taxon>Gordonia</taxon>
    </lineage>
</organism>
<feature type="transmembrane region" description="Helical" evidence="7">
    <location>
        <begin position="403"/>
        <end position="421"/>
    </location>
</feature>